<dbReference type="InterPro" id="IPR046673">
    <property type="entry name" value="ToxA_N"/>
</dbReference>
<reference evidence="2 3" key="1">
    <citation type="submission" date="2017-09" db="EMBL/GenBank/DDBJ databases">
        <title>Genomic, metabolic, and phenotypic characteristics of bacterial isolates from the natural microbiome of the model nematode Caenorhabditis elegans.</title>
        <authorList>
            <person name="Zimmermann J."/>
            <person name="Obeng N."/>
            <person name="Yang W."/>
            <person name="Obeng O."/>
            <person name="Kissoyan K."/>
            <person name="Pees B."/>
            <person name="Dirksen P."/>
            <person name="Hoppner M."/>
            <person name="Franke A."/>
            <person name="Rosenstiel P."/>
            <person name="Leippe M."/>
            <person name="Dierking K."/>
            <person name="Kaleta C."/>
            <person name="Schulenburg H."/>
        </authorList>
    </citation>
    <scope>NUCLEOTIDE SEQUENCE [LARGE SCALE GENOMIC DNA]</scope>
    <source>
        <strain evidence="2 3">MYb117</strain>
    </source>
</reference>
<gene>
    <name evidence="2" type="ORF">CQZ99_18760</name>
</gene>
<comment type="caution">
    <text evidence="2">The sequence shown here is derived from an EMBL/GenBank/DDBJ whole genome shotgun (WGS) entry which is preliminary data.</text>
</comment>
<evidence type="ECO:0000259" key="1">
    <source>
        <dbReference type="Pfam" id="PF20178"/>
    </source>
</evidence>
<keyword evidence="3" id="KW-1185">Reference proteome</keyword>
<sequence length="1554" mass="173170">MTNPLALQTPPHAISAQFASRPTVETAAWQLISGAIRERYPTIDLDQSSTRVAIPIEGGKWQPESLMDYVMGFLGDATEPDFQGRLGQPTFLMTHNLIIKTSPPGVPSTYPDMALIKQMIIELPWGLVAALQNNLAAYWNETADTGVSRWKWLSDRLMDTLRTCALEQSDLDELERETLDQLVRYPELAQRTALFGERAVHAYCPEVVFSHGTVITRQLSPMLLLVRSVNGQTRVLLCDPSGTCERFTTLDAFTQTWGQRMAAEYEVAQVTINRYEPDGNIFDSHAATLLNQQLENLQTLEMPARQGIDQLERLYRTITEPGRYFLNPSRTAPPVLGTLRAQLPDWLQQASASDRIAYRHYSLALASAKRRSQGATFLSGIADIRTFASAELLKQLLLDEVRLGKVEAGRSTAGPFQPEDLQLEFTKAVGYPNTVGITERTTMSLTDAAIKNLVGLPGKLSEIKHSHGLTLPTWLTPEYIAQSGGLIEQVDIGGTYPLILEAQLLGDGPGIAAREASFADQTAAQLPLLALELKLKKQNGLTEKGVRYVCALLRSSLPERCVDGRAVVIRQLALLRKPEAVADFVANMFIIEAHDIGAQDIEAGPHILYRPLYPEPLLEFATRPLLLQALAEPGELQTSVLTWLPENTKAIYDNGGFKEPHYTRFGVGSDFAPIEQPVPAALAIGDRNSELQAFLANGSLMKYLYGSNARALVDQAGSDSISTKESRWAVFMKGASAIFSTLLLPLLRGPAMLAGWLIALSNSARHDIPALNSPDPVTRELAWVDLLLNVGTLLLMPPSATVQPPELLGANIPAKSLKLPAPRRDPGQWPRPKPTEIREGIVALDPDAVTAPTSPLDFSSLRTRTPLTPSQRTRLEALRTQKPEGLPAPVASGPLQGLYDMHGNWYAQVEGHWYRVETREDDTVVITFPSDSGVRGPMLKSDGAGQWSLDLGLRLRGGMPLNRIAAARKLKADRKLHLTEEFNQLLSDQETLQAQVDRKYLAMNRSNSTSTRRAFDEALQSQTDRYIQLLDTLKERRDLQIPVPLASVTIFLSNTIKNARKSSLMAYADRVELIEQNQAFFGDQEAVALQILSQKDRYTQFTRQLIAINQRQIRALECQDRYLRELAELGSPAAGEYQTLTADRGDEITLLGVKYLQIQSLKFSIFKNLADFPDELSNILYPLASQVRTHAELDRLELPPKERLQVLESLNEHYGQTADALRGQAILHADALEMEYFNQIQQLIEGLYLDTTRRLATQIKPDAQVPAPQAKRPMAVPGKPQKKVINTRKQGSLIGELKPANNDLAIEHVEIRSEQDNKLLSTYTLHDGTWDEVRVVAPTRPPVTRQLNIIKNSARQRLADLNQILAREERYAHSSHFPVEIEESLQHEAGRYRDLASELERALARGEQTDEELLGELKKAAETLTRKGQELRISASLALPPTHANLNYLLEQRKVHVVKLGGRKAMRNARNDFIQEYVINNERNAPVWYAHFHYPNANTPKQSYSVAHLKTIQQRTESYHSLLAKSSGDQEVVSIHRGIIGKTLAEHWFLTLAS</sequence>
<dbReference type="Proteomes" id="UP000238045">
    <property type="component" value="Unassembled WGS sequence"/>
</dbReference>
<evidence type="ECO:0000313" key="3">
    <source>
        <dbReference type="Proteomes" id="UP000238045"/>
    </source>
</evidence>
<proteinExistence type="predicted"/>
<organism evidence="2 3">
    <name type="scientific">Pseudomonas poae</name>
    <dbReference type="NCBI Taxonomy" id="200451"/>
    <lineage>
        <taxon>Bacteria</taxon>
        <taxon>Pseudomonadati</taxon>
        <taxon>Pseudomonadota</taxon>
        <taxon>Gammaproteobacteria</taxon>
        <taxon>Pseudomonadales</taxon>
        <taxon>Pseudomonadaceae</taxon>
        <taxon>Pseudomonas</taxon>
    </lineage>
</organism>
<accession>A0A2S9EI49</accession>
<dbReference type="RefSeq" id="WP_105698141.1">
    <property type="nucleotide sequence ID" value="NZ_PCQL01000021.1"/>
</dbReference>
<name>A0A2S9EI49_9PSED</name>
<dbReference type="Pfam" id="PF20178">
    <property type="entry name" value="ToxA_N"/>
    <property type="match status" value="1"/>
</dbReference>
<feature type="domain" description="Dermonecrotic toxin N-terminal" evidence="1">
    <location>
        <begin position="379"/>
        <end position="632"/>
    </location>
</feature>
<dbReference type="EMBL" id="PCQL01000021">
    <property type="protein sequence ID" value="PRC14908.1"/>
    <property type="molecule type" value="Genomic_DNA"/>
</dbReference>
<evidence type="ECO:0000313" key="2">
    <source>
        <dbReference type="EMBL" id="PRC14908.1"/>
    </source>
</evidence>
<protein>
    <recommendedName>
        <fullName evidence="1">Dermonecrotic toxin N-terminal domain-containing protein</fullName>
    </recommendedName>
</protein>